<evidence type="ECO:0000313" key="3">
    <source>
        <dbReference type="EMBL" id="KAH8371649.1"/>
    </source>
</evidence>
<accession>A0AAD4K125</accession>
<dbReference type="GO" id="GO:0008010">
    <property type="term" value="F:structural constituent of chitin-based larval cuticle"/>
    <property type="evidence" value="ECO:0007669"/>
    <property type="project" value="TreeGrafter"/>
</dbReference>
<dbReference type="PROSITE" id="PS51155">
    <property type="entry name" value="CHIT_BIND_RR_2"/>
    <property type="match status" value="1"/>
</dbReference>
<protein>
    <submittedName>
        <fullName evidence="3">Uncharacterized protein</fullName>
    </submittedName>
</protein>
<name>A0AAD4K125_9MUSC</name>
<sequence length="87" mass="9182">AAPGPQIPILSFVNENDGDGNYHFSYETGNGIKAQEEGTVKNKGSENEIPSVMGSYTYTNPEGELVEISYTADENGFVPSGAALPTP</sequence>
<evidence type="ECO:0000313" key="4">
    <source>
        <dbReference type="Proteomes" id="UP001200034"/>
    </source>
</evidence>
<comment type="caution">
    <text evidence="3">The sequence shown here is derived from an EMBL/GenBank/DDBJ whole genome shotgun (WGS) entry which is preliminary data.</text>
</comment>
<dbReference type="EMBL" id="JAJJHW010002585">
    <property type="protein sequence ID" value="KAH8371649.1"/>
    <property type="molecule type" value="Genomic_DNA"/>
</dbReference>
<feature type="non-terminal residue" evidence="3">
    <location>
        <position position="1"/>
    </location>
</feature>
<dbReference type="Pfam" id="PF00379">
    <property type="entry name" value="Chitin_bind_4"/>
    <property type="match status" value="1"/>
</dbReference>
<gene>
    <name evidence="3" type="ORF">KR093_008370</name>
</gene>
<dbReference type="InterPro" id="IPR000618">
    <property type="entry name" value="Insect_cuticle"/>
</dbReference>
<feature type="non-terminal residue" evidence="3">
    <location>
        <position position="87"/>
    </location>
</feature>
<dbReference type="PANTHER" id="PTHR10380">
    <property type="entry name" value="CUTICLE PROTEIN"/>
    <property type="match status" value="1"/>
</dbReference>
<dbReference type="AlphaFoldDB" id="A0AAD4K125"/>
<dbReference type="InterPro" id="IPR050468">
    <property type="entry name" value="Cuticle_Struct_Prot"/>
</dbReference>
<evidence type="ECO:0000256" key="1">
    <source>
        <dbReference type="ARBA" id="ARBA00022460"/>
    </source>
</evidence>
<keyword evidence="4" id="KW-1185">Reference proteome</keyword>
<reference evidence="3" key="1">
    <citation type="journal article" date="2021" name="Mol. Ecol. Resour.">
        <title>Phylogenomic analyses of the genus Drosophila reveals genomic signals of climate adaptation.</title>
        <authorList>
            <person name="Li F."/>
            <person name="Rane R.V."/>
            <person name="Luria V."/>
            <person name="Xiong Z."/>
            <person name="Chen J."/>
            <person name="Li Z."/>
            <person name="Catullo R.A."/>
            <person name="Griffin P.C."/>
            <person name="Schiffer M."/>
            <person name="Pearce S."/>
            <person name="Lee S.F."/>
            <person name="McElroy K."/>
            <person name="Stocker A."/>
            <person name="Shirriffs J."/>
            <person name="Cockerell F."/>
            <person name="Coppin C."/>
            <person name="Sgro C.M."/>
            <person name="Karger A."/>
            <person name="Cain J.W."/>
            <person name="Weber J.A."/>
            <person name="Santpere G."/>
            <person name="Kirschner M.W."/>
            <person name="Hoffmann A.A."/>
            <person name="Oakeshott J.G."/>
            <person name="Zhang G."/>
        </authorList>
    </citation>
    <scope>NUCLEOTIDE SEQUENCE</scope>
    <source>
        <strain evidence="3">BGI-SZ-2011g</strain>
    </source>
</reference>
<dbReference type="PRINTS" id="PR00947">
    <property type="entry name" value="CUTICLE"/>
</dbReference>
<dbReference type="GO" id="GO:0062129">
    <property type="term" value="C:chitin-based extracellular matrix"/>
    <property type="evidence" value="ECO:0007669"/>
    <property type="project" value="TreeGrafter"/>
</dbReference>
<evidence type="ECO:0000256" key="2">
    <source>
        <dbReference type="PROSITE-ProRule" id="PRU00497"/>
    </source>
</evidence>
<dbReference type="PANTHER" id="PTHR10380:SF173">
    <property type="entry name" value="CUTICULAR PROTEIN 47EF, ISOFORM C-RELATED"/>
    <property type="match status" value="1"/>
</dbReference>
<dbReference type="Proteomes" id="UP001200034">
    <property type="component" value="Unassembled WGS sequence"/>
</dbReference>
<proteinExistence type="predicted"/>
<organism evidence="3 4">
    <name type="scientific">Drosophila rubida</name>
    <dbReference type="NCBI Taxonomy" id="30044"/>
    <lineage>
        <taxon>Eukaryota</taxon>
        <taxon>Metazoa</taxon>
        <taxon>Ecdysozoa</taxon>
        <taxon>Arthropoda</taxon>
        <taxon>Hexapoda</taxon>
        <taxon>Insecta</taxon>
        <taxon>Pterygota</taxon>
        <taxon>Neoptera</taxon>
        <taxon>Endopterygota</taxon>
        <taxon>Diptera</taxon>
        <taxon>Brachycera</taxon>
        <taxon>Muscomorpha</taxon>
        <taxon>Ephydroidea</taxon>
        <taxon>Drosophilidae</taxon>
        <taxon>Drosophila</taxon>
    </lineage>
</organism>
<dbReference type="InterPro" id="IPR031311">
    <property type="entry name" value="CHIT_BIND_RR_consensus"/>
</dbReference>
<dbReference type="PROSITE" id="PS00233">
    <property type="entry name" value="CHIT_BIND_RR_1"/>
    <property type="match status" value="1"/>
</dbReference>
<keyword evidence="1 2" id="KW-0193">Cuticle</keyword>